<dbReference type="PANTHER" id="PTHR46112">
    <property type="entry name" value="AMINOPEPTIDASE"/>
    <property type="match status" value="1"/>
</dbReference>
<dbReference type="KEGG" id="ebz:J7S26_05830"/>
<organism evidence="7 9">
    <name type="scientific">Xiamenia xianingshaonis</name>
    <dbReference type="NCBI Taxonomy" id="2682776"/>
    <lineage>
        <taxon>Bacteria</taxon>
        <taxon>Bacillati</taxon>
        <taxon>Actinomycetota</taxon>
        <taxon>Coriobacteriia</taxon>
        <taxon>Eggerthellales</taxon>
        <taxon>Eggerthellaceae</taxon>
        <taxon>Xiamenia</taxon>
    </lineage>
</organism>
<evidence type="ECO:0000313" key="8">
    <source>
        <dbReference type="Proteomes" id="UP000636394"/>
    </source>
</evidence>
<keyword evidence="7" id="KW-0031">Aminopeptidase</keyword>
<evidence type="ECO:0000259" key="5">
    <source>
        <dbReference type="Pfam" id="PF01321"/>
    </source>
</evidence>
<dbReference type="EMBL" id="CP072829">
    <property type="protein sequence ID" value="QTU85219.1"/>
    <property type="molecule type" value="Genomic_DNA"/>
</dbReference>
<dbReference type="InterPro" id="IPR000994">
    <property type="entry name" value="Pept_M24"/>
</dbReference>
<evidence type="ECO:0000313" key="6">
    <source>
        <dbReference type="EMBL" id="NHM14021.1"/>
    </source>
</evidence>
<dbReference type="SUPFAM" id="SSF55920">
    <property type="entry name" value="Creatinase/aminopeptidase"/>
    <property type="match status" value="1"/>
</dbReference>
<dbReference type="Proteomes" id="UP000636394">
    <property type="component" value="Unassembled WGS sequence"/>
</dbReference>
<keyword evidence="1 3" id="KW-0479">Metal-binding</keyword>
<sequence length="399" mass="42073">MEEPACPAVLPQPDAAALDDPEAQSRRLGALRAVLAEQGADAMLVRSTSNVAWLTAFDDVFDDEAAHGLLVTGSAAVLHTDSRYESAARSAAARAEGVSVSVERTSHGAFAVRSVAPAAASASLFKRTKPAALAIEDSMTLAEFRALRSEVAKQKAPLKLKETSQAVLRLRAVKSRSEVARMRAAQAITDAAFAHIVGFMRPGMTEREVQRELEDFMLRQGAQGLAFSSIVAAGAHAASPHAIAGDTRLESGMCVVLDFGARAFGYCSDMTRTVFLGDPAPRLRSAYQTIRQANEAVEAALRPGVTGKAMHELAESVLESGGFGGAMGHGLGHGVGIDVHELPNLSPRNPDALVAGNVVTVEPGIYQEGEFGMRLEDFGVVTDEGFEVFTASPHDPVVL</sequence>
<evidence type="ECO:0000256" key="2">
    <source>
        <dbReference type="ARBA" id="ARBA00022801"/>
    </source>
</evidence>
<dbReference type="Gene3D" id="3.90.230.10">
    <property type="entry name" value="Creatinase/methionine aminopeptidase superfamily"/>
    <property type="match status" value="1"/>
</dbReference>
<gene>
    <name evidence="6" type="ORF">GMI68_04455</name>
    <name evidence="7" type="ORF">J7S26_05830</name>
</gene>
<dbReference type="EMBL" id="WPCR01000005">
    <property type="protein sequence ID" value="NHM14021.1"/>
    <property type="molecule type" value="Genomic_DNA"/>
</dbReference>
<dbReference type="Pfam" id="PF01321">
    <property type="entry name" value="Creatinase_N"/>
    <property type="match status" value="1"/>
</dbReference>
<dbReference type="SUPFAM" id="SSF53092">
    <property type="entry name" value="Creatinase/prolidase N-terminal domain"/>
    <property type="match status" value="1"/>
</dbReference>
<dbReference type="GO" id="GO:0046872">
    <property type="term" value="F:metal ion binding"/>
    <property type="evidence" value="ECO:0007669"/>
    <property type="project" value="UniProtKB-KW"/>
</dbReference>
<dbReference type="GO" id="GO:0004177">
    <property type="term" value="F:aminopeptidase activity"/>
    <property type="evidence" value="ECO:0007669"/>
    <property type="project" value="UniProtKB-KW"/>
</dbReference>
<evidence type="ECO:0000313" key="9">
    <source>
        <dbReference type="Proteomes" id="UP000671910"/>
    </source>
</evidence>
<dbReference type="PANTHER" id="PTHR46112:SF3">
    <property type="entry name" value="AMINOPEPTIDASE YPDF"/>
    <property type="match status" value="1"/>
</dbReference>
<keyword evidence="7" id="KW-0645">Protease</keyword>
<dbReference type="Proteomes" id="UP000671910">
    <property type="component" value="Chromosome"/>
</dbReference>
<dbReference type="Pfam" id="PF00557">
    <property type="entry name" value="Peptidase_M24"/>
    <property type="match status" value="1"/>
</dbReference>
<comment type="similarity">
    <text evidence="3">Belongs to the peptidase M24B family.</text>
</comment>
<keyword evidence="2" id="KW-0378">Hydrolase</keyword>
<protein>
    <submittedName>
        <fullName evidence="7">Aminopeptidase P family protein</fullName>
    </submittedName>
    <submittedName>
        <fullName evidence="6">M24 family metallopeptidase</fullName>
    </submittedName>
</protein>
<accession>A0A9E6MSQ7</accession>
<feature type="domain" description="Creatinase N-terminal" evidence="5">
    <location>
        <begin position="27"/>
        <end position="173"/>
    </location>
</feature>
<dbReference type="InterPro" id="IPR050659">
    <property type="entry name" value="Peptidase_M24B"/>
</dbReference>
<reference evidence="6 8" key="1">
    <citation type="submission" date="2019-11" db="EMBL/GenBank/DDBJ databases">
        <title>Eggerthellaceae novel genus isolated from the rectal contents of marmort.</title>
        <authorList>
            <person name="Zhang G."/>
        </authorList>
    </citation>
    <scope>NUCLEOTIDE SEQUENCE [LARGE SCALE GENOMIC DNA]</scope>
    <source>
        <strain evidence="8">zg-886</strain>
        <strain evidence="6">Zg-886</strain>
    </source>
</reference>
<dbReference type="PROSITE" id="PS00491">
    <property type="entry name" value="PROLINE_PEPTIDASE"/>
    <property type="match status" value="1"/>
</dbReference>
<reference evidence="7" key="2">
    <citation type="submission" date="2021-04" db="EMBL/GenBank/DDBJ databases">
        <title>Novel species in family Eggerthellaceae.</title>
        <authorList>
            <person name="Zhang G."/>
        </authorList>
    </citation>
    <scope>NUCLEOTIDE SEQUENCE</scope>
    <source>
        <strain evidence="7">Zg-886</strain>
    </source>
</reference>
<feature type="domain" description="Peptidase M24" evidence="4">
    <location>
        <begin position="181"/>
        <end position="383"/>
    </location>
</feature>
<dbReference type="InterPro" id="IPR036005">
    <property type="entry name" value="Creatinase/aminopeptidase-like"/>
</dbReference>
<dbReference type="InterPro" id="IPR029149">
    <property type="entry name" value="Creatin/AminoP/Spt16_N"/>
</dbReference>
<proteinExistence type="inferred from homology"/>
<dbReference type="Gene3D" id="3.40.350.10">
    <property type="entry name" value="Creatinase/prolidase N-terminal domain"/>
    <property type="match status" value="1"/>
</dbReference>
<dbReference type="InterPro" id="IPR001131">
    <property type="entry name" value="Peptidase_M24B_aminopep-P_CS"/>
</dbReference>
<evidence type="ECO:0000256" key="3">
    <source>
        <dbReference type="RuleBase" id="RU000590"/>
    </source>
</evidence>
<evidence type="ECO:0000313" key="7">
    <source>
        <dbReference type="EMBL" id="QTU85219.1"/>
    </source>
</evidence>
<keyword evidence="8" id="KW-1185">Reference proteome</keyword>
<name>A0A9E6MSQ7_9ACTN</name>
<evidence type="ECO:0000256" key="1">
    <source>
        <dbReference type="ARBA" id="ARBA00022723"/>
    </source>
</evidence>
<dbReference type="InterPro" id="IPR000587">
    <property type="entry name" value="Creatinase_N"/>
</dbReference>
<evidence type="ECO:0000259" key="4">
    <source>
        <dbReference type="Pfam" id="PF00557"/>
    </source>
</evidence>
<dbReference type="AlphaFoldDB" id="A0A9E6MSQ7"/>